<feature type="transmembrane region" description="Helical" evidence="8">
    <location>
        <begin position="286"/>
        <end position="305"/>
    </location>
</feature>
<evidence type="ECO:0000256" key="7">
    <source>
        <dbReference type="SAM" id="Coils"/>
    </source>
</evidence>
<reference evidence="10 11" key="1">
    <citation type="submission" date="2019-01" db="EMBL/GenBank/DDBJ databases">
        <authorList>
            <consortium name="Pathogen Informatics"/>
        </authorList>
    </citation>
    <scope>NUCLEOTIDE SEQUENCE [LARGE SCALE GENOMIC DNA]</scope>
    <source>
        <strain evidence="10 11">NCTC10172</strain>
    </source>
</reference>
<dbReference type="PROSITE" id="PS50928">
    <property type="entry name" value="ABC_TM1"/>
    <property type="match status" value="1"/>
</dbReference>
<dbReference type="STRING" id="1408416.GCA_000702765_00762"/>
<feature type="transmembrane region" description="Helical" evidence="8">
    <location>
        <begin position="368"/>
        <end position="393"/>
    </location>
</feature>
<dbReference type="RefSeq" id="WP_129614230.1">
    <property type="nucleotide sequence ID" value="NZ_LR215050.1"/>
</dbReference>
<feature type="transmembrane region" description="Helical" evidence="8">
    <location>
        <begin position="220"/>
        <end position="237"/>
    </location>
</feature>
<organism evidence="10 11">
    <name type="scientific">Acholeplasma hippikon</name>
    <dbReference type="NCBI Taxonomy" id="264636"/>
    <lineage>
        <taxon>Bacteria</taxon>
        <taxon>Bacillati</taxon>
        <taxon>Mycoplasmatota</taxon>
        <taxon>Mollicutes</taxon>
        <taxon>Acholeplasmatales</taxon>
        <taxon>Acholeplasmataceae</taxon>
        <taxon>Acholeplasma</taxon>
    </lineage>
</organism>
<dbReference type="Proteomes" id="UP000290909">
    <property type="component" value="Chromosome"/>
</dbReference>
<dbReference type="SUPFAM" id="SSF161098">
    <property type="entry name" value="MetI-like"/>
    <property type="match status" value="1"/>
</dbReference>
<feature type="domain" description="ABC transmembrane type-1" evidence="9">
    <location>
        <begin position="182"/>
        <end position="393"/>
    </location>
</feature>
<dbReference type="CDD" id="cd06261">
    <property type="entry name" value="TM_PBP2"/>
    <property type="match status" value="1"/>
</dbReference>
<evidence type="ECO:0000313" key="10">
    <source>
        <dbReference type="EMBL" id="VEU82200.1"/>
    </source>
</evidence>
<dbReference type="InterPro" id="IPR035906">
    <property type="entry name" value="MetI-like_sf"/>
</dbReference>
<keyword evidence="7" id="KW-0175">Coiled coil</keyword>
<sequence>MRNKQIKYVEVNKLEKHRITTENRIKKLLAKQVTNEHKIESLIQLNESKREKNPDYNGNKIVRKIVKVSDKNQKIKNTIQRLEKRLLDIRDEKLEKRNILQLIGDWFRRIPNFKQKIIWGVLFTTPWIIGILLFFLPSFIKSVWWSFNEVSPSGQGLQFKFIGLGNYINLFTSYVIEGNNVFSVQLYLFIQNLVIDLPVIIIFSILIATFLSKPFKGSTIVKAIFFIPVIYNFTLISDTLNQGFGQYLDSSTGADQFFVQRLASFFLEIGIGGNIIEIILQAVERIFVIINLSGIQILIFVAAIQSIPGHLYEAAKIEGASKYVMFWKITISMITPFILTAAIYTVIDSFARAPIYRFLDFAMTQNKYGLAAGISVSYFIINMAIIGIVFLLMRKRVFYYDDRG</sequence>
<evidence type="ECO:0000256" key="5">
    <source>
        <dbReference type="ARBA" id="ARBA00022989"/>
    </source>
</evidence>
<keyword evidence="3" id="KW-1003">Cell membrane</keyword>
<feature type="transmembrane region" description="Helical" evidence="8">
    <location>
        <begin position="186"/>
        <end position="208"/>
    </location>
</feature>
<evidence type="ECO:0000256" key="8">
    <source>
        <dbReference type="SAM" id="Phobius"/>
    </source>
</evidence>
<dbReference type="KEGG" id="ahk:NCTC10172_00207"/>
<feature type="coiled-coil region" evidence="7">
    <location>
        <begin position="65"/>
        <end position="99"/>
    </location>
</feature>
<keyword evidence="5 8" id="KW-1133">Transmembrane helix</keyword>
<name>A0A449BID3_9MOLU</name>
<feature type="transmembrane region" description="Helical" evidence="8">
    <location>
        <begin position="325"/>
        <end position="347"/>
    </location>
</feature>
<keyword evidence="2" id="KW-0813">Transport</keyword>
<keyword evidence="4 8" id="KW-0812">Transmembrane</keyword>
<dbReference type="AlphaFoldDB" id="A0A449BID3"/>
<dbReference type="GO" id="GO:0005886">
    <property type="term" value="C:plasma membrane"/>
    <property type="evidence" value="ECO:0007669"/>
    <property type="project" value="UniProtKB-SubCell"/>
</dbReference>
<proteinExistence type="predicted"/>
<dbReference type="PANTHER" id="PTHR43227">
    <property type="entry name" value="BLL4140 PROTEIN"/>
    <property type="match status" value="1"/>
</dbReference>
<evidence type="ECO:0000256" key="3">
    <source>
        <dbReference type="ARBA" id="ARBA00022475"/>
    </source>
</evidence>
<dbReference type="InterPro" id="IPR000515">
    <property type="entry name" value="MetI-like"/>
</dbReference>
<dbReference type="PANTHER" id="PTHR43227:SF3">
    <property type="entry name" value="BINDING-PROTEIN-DEPENDENT TRANSPORT SYSTEMS INNER MEMBRANE COMPONENT"/>
    <property type="match status" value="1"/>
</dbReference>
<keyword evidence="6 8" id="KW-0472">Membrane</keyword>
<gene>
    <name evidence="10" type="primary">ycjO_2</name>
    <name evidence="10" type="ORF">NCTC10172_00207</name>
</gene>
<evidence type="ECO:0000313" key="11">
    <source>
        <dbReference type="Proteomes" id="UP000290909"/>
    </source>
</evidence>
<evidence type="ECO:0000259" key="9">
    <source>
        <dbReference type="PROSITE" id="PS50928"/>
    </source>
</evidence>
<dbReference type="Gene3D" id="1.10.3720.10">
    <property type="entry name" value="MetI-like"/>
    <property type="match status" value="1"/>
</dbReference>
<keyword evidence="11" id="KW-1185">Reference proteome</keyword>
<evidence type="ECO:0000256" key="4">
    <source>
        <dbReference type="ARBA" id="ARBA00022692"/>
    </source>
</evidence>
<dbReference type="InterPro" id="IPR050809">
    <property type="entry name" value="UgpAE/MalFG_permease"/>
</dbReference>
<evidence type="ECO:0000256" key="2">
    <source>
        <dbReference type="ARBA" id="ARBA00022448"/>
    </source>
</evidence>
<protein>
    <submittedName>
        <fullName evidence="10">Inner membrane ABC transporter permease protein ycjO</fullName>
    </submittedName>
</protein>
<feature type="transmembrane region" description="Helical" evidence="8">
    <location>
        <begin position="117"/>
        <end position="140"/>
    </location>
</feature>
<accession>A0A449BID3</accession>
<evidence type="ECO:0000256" key="6">
    <source>
        <dbReference type="ARBA" id="ARBA00023136"/>
    </source>
</evidence>
<dbReference type="GO" id="GO:0055085">
    <property type="term" value="P:transmembrane transport"/>
    <property type="evidence" value="ECO:0007669"/>
    <property type="project" value="InterPro"/>
</dbReference>
<comment type="subcellular location">
    <subcellularLocation>
        <location evidence="1">Cell membrane</location>
        <topology evidence="1">Multi-pass membrane protein</topology>
    </subcellularLocation>
</comment>
<dbReference type="EMBL" id="LR215050">
    <property type="protein sequence ID" value="VEU82200.1"/>
    <property type="molecule type" value="Genomic_DNA"/>
</dbReference>
<evidence type="ECO:0000256" key="1">
    <source>
        <dbReference type="ARBA" id="ARBA00004651"/>
    </source>
</evidence>
<feature type="transmembrane region" description="Helical" evidence="8">
    <location>
        <begin position="257"/>
        <end position="279"/>
    </location>
</feature>